<dbReference type="CDD" id="cd01335">
    <property type="entry name" value="Radical_SAM"/>
    <property type="match status" value="1"/>
</dbReference>
<keyword evidence="2 9" id="KW-0963">Cytoplasm</keyword>
<dbReference type="GO" id="GO:0046872">
    <property type="term" value="F:metal ion binding"/>
    <property type="evidence" value="ECO:0007669"/>
    <property type="project" value="UniProtKB-KW"/>
</dbReference>
<reference evidence="12 13" key="1">
    <citation type="submission" date="2011-09" db="EMBL/GenBank/DDBJ databases">
        <authorList>
            <consortium name="US DOE Joint Genome Institute (JGI-PGF)"/>
            <person name="Lucas S."/>
            <person name="Han J."/>
            <person name="Lapidus A."/>
            <person name="Cheng J.-F."/>
            <person name="Goodwin L."/>
            <person name="Pitluck S."/>
            <person name="Peters L."/>
            <person name="Land M.L."/>
            <person name="Hauser L."/>
            <person name="Orellana R."/>
            <person name="Lovley D."/>
            <person name="Woyke T.J."/>
        </authorList>
    </citation>
    <scope>NUCLEOTIDE SEQUENCE [LARGE SCALE GENOMIC DNA]</scope>
    <source>
        <strain evidence="12 13">2ac9</strain>
    </source>
</reference>
<accession>I5AZD5</accession>
<keyword evidence="13" id="KW-1185">Reference proteome</keyword>
<feature type="compositionally biased region" description="Polar residues" evidence="10">
    <location>
        <begin position="1"/>
        <end position="18"/>
    </location>
</feature>
<comment type="similarity">
    <text evidence="9">Belongs to the radical SAM superfamily. Lipoyl synthase family.</text>
</comment>
<feature type="binding site" evidence="9">
    <location>
        <position position="63"/>
    </location>
    <ligand>
        <name>[4Fe-4S] cluster</name>
        <dbReference type="ChEBI" id="CHEBI:49883"/>
        <label>1</label>
    </ligand>
</feature>
<dbReference type="eggNOG" id="COG0320">
    <property type="taxonomic scope" value="Bacteria"/>
</dbReference>
<organism evidence="12 13">
    <name type="scientific">Desulfobacter postgatei 2ac9</name>
    <dbReference type="NCBI Taxonomy" id="879212"/>
    <lineage>
        <taxon>Bacteria</taxon>
        <taxon>Pseudomonadati</taxon>
        <taxon>Thermodesulfobacteriota</taxon>
        <taxon>Desulfobacteria</taxon>
        <taxon>Desulfobacterales</taxon>
        <taxon>Desulfobacteraceae</taxon>
        <taxon>Desulfobacter</taxon>
    </lineage>
</organism>
<dbReference type="PANTHER" id="PTHR10949:SF0">
    <property type="entry name" value="LIPOYL SYNTHASE, MITOCHONDRIAL"/>
    <property type="match status" value="1"/>
</dbReference>
<comment type="pathway">
    <text evidence="9">Protein modification; protein lipoylation via endogenous pathway; protein N(6)-(lipoyl)lysine from octanoyl-[acyl-carrier-protein]: step 2/2.</text>
</comment>
<feature type="binding site" evidence="9">
    <location>
        <position position="82"/>
    </location>
    <ligand>
        <name>[4Fe-4S] cluster</name>
        <dbReference type="ChEBI" id="CHEBI:49883"/>
        <label>2</label>
        <note>4Fe-4S-S-AdoMet</note>
    </ligand>
</feature>
<keyword evidence="5 9" id="KW-0479">Metal-binding</keyword>
<dbReference type="RefSeq" id="WP_004071207.1">
    <property type="nucleotide sequence ID" value="NZ_CM001488.1"/>
</dbReference>
<evidence type="ECO:0000256" key="10">
    <source>
        <dbReference type="SAM" id="MobiDB-lite"/>
    </source>
</evidence>
<dbReference type="UniPathway" id="UPA00538">
    <property type="reaction ID" value="UER00593"/>
</dbReference>
<evidence type="ECO:0000313" key="13">
    <source>
        <dbReference type="Proteomes" id="UP000005778"/>
    </source>
</evidence>
<feature type="binding site" evidence="9">
    <location>
        <position position="291"/>
    </location>
    <ligand>
        <name>[4Fe-4S] cluster</name>
        <dbReference type="ChEBI" id="CHEBI:49883"/>
        <label>1</label>
    </ligand>
</feature>
<evidence type="ECO:0000256" key="2">
    <source>
        <dbReference type="ARBA" id="ARBA00022490"/>
    </source>
</evidence>
<dbReference type="FunFam" id="3.20.20.70:FF:000040">
    <property type="entry name" value="Lipoyl synthase"/>
    <property type="match status" value="1"/>
</dbReference>
<evidence type="ECO:0000313" key="12">
    <source>
        <dbReference type="EMBL" id="EIM62598.1"/>
    </source>
</evidence>
<dbReference type="NCBIfam" id="NF009544">
    <property type="entry name" value="PRK12928.1"/>
    <property type="match status" value="1"/>
</dbReference>
<feature type="domain" description="Radical SAM core" evidence="11">
    <location>
        <begin position="64"/>
        <end position="280"/>
    </location>
</feature>
<keyword evidence="1 9" id="KW-0004">4Fe-4S</keyword>
<dbReference type="SFLD" id="SFLDF00271">
    <property type="entry name" value="lipoyl_synthase"/>
    <property type="match status" value="1"/>
</dbReference>
<keyword evidence="7 9" id="KW-0411">Iron-sulfur</keyword>
<dbReference type="NCBIfam" id="TIGR00510">
    <property type="entry name" value="lipA"/>
    <property type="match status" value="1"/>
</dbReference>
<dbReference type="GO" id="GO:0005737">
    <property type="term" value="C:cytoplasm"/>
    <property type="evidence" value="ECO:0007669"/>
    <property type="project" value="UniProtKB-SubCell"/>
</dbReference>
<evidence type="ECO:0000256" key="5">
    <source>
        <dbReference type="ARBA" id="ARBA00022723"/>
    </source>
</evidence>
<dbReference type="SFLD" id="SFLDG01058">
    <property type="entry name" value="lipoyl_synthase_like"/>
    <property type="match status" value="1"/>
</dbReference>
<sequence length="310" mass="34938">MNNRNGHTETSPSGSNTIRKSKPRWLKKSMPKGGDYQRVTRLLSEAGLHTVCQEAACPNIFECFSKNTATFMILGSSCTRNCRFCNITSNAPTPVDPDEPQRVAETVLKLKLTYVVVTSVTRDDLPDGGASHFAHVIQAIKKAGPRIRVEVLIPDFQGDLKALETVAKAWPDVINHNIETVKNLYARVRPQAQYQRSLDLIRNVTKRFPGRQTKSGIMVGLGETIEELEATFQDMYDHGCNILTVGQYLQPTRTHLSVEKFYSPQEFEQLDRMAREIGFKQVASGPFVRSSYKARELFETPETNICRDKL</sequence>
<comment type="catalytic activity">
    <reaction evidence="8 9">
        <text>[[Fe-S] cluster scaffold protein carrying a second [4Fe-4S](2+) cluster] + N(6)-octanoyl-L-lysyl-[protein] + 2 oxidized [2Fe-2S]-[ferredoxin] + 2 S-adenosyl-L-methionine + 4 H(+) = [[Fe-S] cluster scaffold protein] + N(6)-[(R)-dihydrolipoyl]-L-lysyl-[protein] + 4 Fe(3+) + 2 hydrogen sulfide + 2 5'-deoxyadenosine + 2 L-methionine + 2 reduced [2Fe-2S]-[ferredoxin]</text>
        <dbReference type="Rhea" id="RHEA:16585"/>
        <dbReference type="Rhea" id="RHEA-COMP:9928"/>
        <dbReference type="Rhea" id="RHEA-COMP:10000"/>
        <dbReference type="Rhea" id="RHEA-COMP:10001"/>
        <dbReference type="Rhea" id="RHEA-COMP:10475"/>
        <dbReference type="Rhea" id="RHEA-COMP:14568"/>
        <dbReference type="Rhea" id="RHEA-COMP:14569"/>
        <dbReference type="ChEBI" id="CHEBI:15378"/>
        <dbReference type="ChEBI" id="CHEBI:17319"/>
        <dbReference type="ChEBI" id="CHEBI:29034"/>
        <dbReference type="ChEBI" id="CHEBI:29919"/>
        <dbReference type="ChEBI" id="CHEBI:33722"/>
        <dbReference type="ChEBI" id="CHEBI:33737"/>
        <dbReference type="ChEBI" id="CHEBI:33738"/>
        <dbReference type="ChEBI" id="CHEBI:57844"/>
        <dbReference type="ChEBI" id="CHEBI:59789"/>
        <dbReference type="ChEBI" id="CHEBI:78809"/>
        <dbReference type="ChEBI" id="CHEBI:83100"/>
        <dbReference type="EC" id="2.8.1.8"/>
    </reaction>
</comment>
<gene>
    <name evidence="9" type="primary">lipA</name>
    <name evidence="12" type="ORF">DespoDRAFT_00587</name>
</gene>
<dbReference type="AlphaFoldDB" id="I5AZD5"/>
<dbReference type="InterPro" id="IPR007197">
    <property type="entry name" value="rSAM"/>
</dbReference>
<protein>
    <recommendedName>
        <fullName evidence="9">Lipoyl synthase</fullName>
        <ecNumber evidence="9">2.8.1.8</ecNumber>
    </recommendedName>
    <alternativeName>
        <fullName evidence="9">Lip-syn</fullName>
        <shortName evidence="9">LS</shortName>
    </alternativeName>
    <alternativeName>
        <fullName evidence="9">Lipoate synthase</fullName>
    </alternativeName>
    <alternativeName>
        <fullName evidence="9">Lipoic acid synthase</fullName>
    </alternativeName>
    <alternativeName>
        <fullName evidence="9">Sulfur insertion protein LipA</fullName>
    </alternativeName>
</protein>
<feature type="binding site" evidence="9">
    <location>
        <position position="52"/>
    </location>
    <ligand>
        <name>[4Fe-4S] cluster</name>
        <dbReference type="ChEBI" id="CHEBI:49883"/>
        <label>1</label>
    </ligand>
</feature>
<reference evidence="12 13" key="2">
    <citation type="submission" date="2012-02" db="EMBL/GenBank/DDBJ databases">
        <title>Improved High-Quality Draft sequence of Desulfobacter postgatei 2ac9.</title>
        <authorList>
            <consortium name="US DOE Joint Genome Institute"/>
            <person name="Lucas S."/>
            <person name="Han J."/>
            <person name="Lapidus A."/>
            <person name="Cheng J.-F."/>
            <person name="Goodwin L."/>
            <person name="Pitluck S."/>
            <person name="Peters L."/>
            <person name="Ovchinnikova G."/>
            <person name="Held B."/>
            <person name="Detter J.C."/>
            <person name="Han C."/>
            <person name="Tapia R."/>
            <person name="Land M."/>
            <person name="Hauser L."/>
            <person name="Kyrpides N."/>
            <person name="Ivanova N."/>
            <person name="Pagani I."/>
            <person name="Orellana R."/>
            <person name="Lovley D."/>
            <person name="Woyke T."/>
        </authorList>
    </citation>
    <scope>NUCLEOTIDE SEQUENCE [LARGE SCALE GENOMIC DNA]</scope>
    <source>
        <strain evidence="12 13">2ac9</strain>
    </source>
</reference>
<comment type="cofactor">
    <cofactor evidence="9">
        <name>[4Fe-4S] cluster</name>
        <dbReference type="ChEBI" id="CHEBI:49883"/>
    </cofactor>
    <text evidence="9">Binds 2 [4Fe-4S] clusters per subunit. One cluster is coordinated with 3 cysteines and an exchangeable S-adenosyl-L-methionine.</text>
</comment>
<keyword evidence="3 9" id="KW-0808">Transferase</keyword>
<dbReference type="HOGENOM" id="CLU_033144_2_1_7"/>
<evidence type="ECO:0000256" key="4">
    <source>
        <dbReference type="ARBA" id="ARBA00022691"/>
    </source>
</evidence>
<dbReference type="InterPro" id="IPR031691">
    <property type="entry name" value="LIAS_N"/>
</dbReference>
<dbReference type="STRING" id="879212.DespoDRAFT_00587"/>
<evidence type="ECO:0000256" key="7">
    <source>
        <dbReference type="ARBA" id="ARBA00023014"/>
    </source>
</evidence>
<evidence type="ECO:0000256" key="9">
    <source>
        <dbReference type="HAMAP-Rule" id="MF_00206"/>
    </source>
</evidence>
<dbReference type="EMBL" id="CM001488">
    <property type="protein sequence ID" value="EIM62598.1"/>
    <property type="molecule type" value="Genomic_DNA"/>
</dbReference>
<dbReference type="NCBIfam" id="NF004019">
    <property type="entry name" value="PRK05481.1"/>
    <property type="match status" value="1"/>
</dbReference>
<dbReference type="SFLD" id="SFLDS00029">
    <property type="entry name" value="Radical_SAM"/>
    <property type="match status" value="1"/>
</dbReference>
<dbReference type="GO" id="GO:0009249">
    <property type="term" value="P:protein lipoylation"/>
    <property type="evidence" value="ECO:0007669"/>
    <property type="project" value="UniProtKB-UniRule"/>
</dbReference>
<keyword evidence="4 9" id="KW-0949">S-adenosyl-L-methionine</keyword>
<dbReference type="OrthoDB" id="9787898at2"/>
<dbReference type="InterPro" id="IPR058240">
    <property type="entry name" value="rSAM_sf"/>
</dbReference>
<comment type="subcellular location">
    <subcellularLocation>
        <location evidence="9">Cytoplasm</location>
    </subcellularLocation>
</comment>
<dbReference type="InterPro" id="IPR013785">
    <property type="entry name" value="Aldolase_TIM"/>
</dbReference>
<evidence type="ECO:0000259" key="11">
    <source>
        <dbReference type="PROSITE" id="PS51918"/>
    </source>
</evidence>
<comment type="function">
    <text evidence="9">Catalyzes the radical-mediated insertion of two sulfur atoms into the C-6 and C-8 positions of the octanoyl moiety bound to the lipoyl domains of lipoate-dependent enzymes, thereby converting the octanoylated domains into lipoylated derivatives.</text>
</comment>
<dbReference type="GO" id="GO:0016992">
    <property type="term" value="F:lipoate synthase activity"/>
    <property type="evidence" value="ECO:0007669"/>
    <property type="project" value="UniProtKB-UniRule"/>
</dbReference>
<dbReference type="EC" id="2.8.1.8" evidence="9"/>
<feature type="compositionally biased region" description="Basic residues" evidence="10">
    <location>
        <begin position="19"/>
        <end position="30"/>
    </location>
</feature>
<name>I5AZD5_9BACT</name>
<evidence type="ECO:0000256" key="6">
    <source>
        <dbReference type="ARBA" id="ARBA00023004"/>
    </source>
</evidence>
<dbReference type="Pfam" id="PF04055">
    <property type="entry name" value="Radical_SAM"/>
    <property type="match status" value="1"/>
</dbReference>
<evidence type="ECO:0000256" key="8">
    <source>
        <dbReference type="ARBA" id="ARBA00047326"/>
    </source>
</evidence>
<feature type="binding site" evidence="9">
    <location>
        <position position="78"/>
    </location>
    <ligand>
        <name>[4Fe-4S] cluster</name>
        <dbReference type="ChEBI" id="CHEBI:49883"/>
        <label>2</label>
        <note>4Fe-4S-S-AdoMet</note>
    </ligand>
</feature>
<dbReference type="PANTHER" id="PTHR10949">
    <property type="entry name" value="LIPOYL SYNTHASE"/>
    <property type="match status" value="1"/>
</dbReference>
<dbReference type="HAMAP" id="MF_00206">
    <property type="entry name" value="Lipoyl_synth"/>
    <property type="match status" value="1"/>
</dbReference>
<proteinExistence type="inferred from homology"/>
<dbReference type="Gene3D" id="3.20.20.70">
    <property type="entry name" value="Aldolase class I"/>
    <property type="match status" value="1"/>
</dbReference>
<dbReference type="PROSITE" id="PS51918">
    <property type="entry name" value="RADICAL_SAM"/>
    <property type="match status" value="1"/>
</dbReference>
<feature type="binding site" evidence="9">
    <location>
        <position position="85"/>
    </location>
    <ligand>
        <name>[4Fe-4S] cluster</name>
        <dbReference type="ChEBI" id="CHEBI:49883"/>
        <label>2</label>
        <note>4Fe-4S-S-AdoMet</note>
    </ligand>
</feature>
<dbReference type="GO" id="GO:0051539">
    <property type="term" value="F:4 iron, 4 sulfur cluster binding"/>
    <property type="evidence" value="ECO:0007669"/>
    <property type="project" value="UniProtKB-UniRule"/>
</dbReference>
<evidence type="ECO:0000256" key="3">
    <source>
        <dbReference type="ARBA" id="ARBA00022679"/>
    </source>
</evidence>
<dbReference type="Proteomes" id="UP000005778">
    <property type="component" value="Chromosome"/>
</dbReference>
<dbReference type="SUPFAM" id="SSF102114">
    <property type="entry name" value="Radical SAM enzymes"/>
    <property type="match status" value="1"/>
</dbReference>
<feature type="region of interest" description="Disordered" evidence="10">
    <location>
        <begin position="1"/>
        <end position="32"/>
    </location>
</feature>
<dbReference type="Pfam" id="PF16881">
    <property type="entry name" value="LIAS_N"/>
    <property type="match status" value="1"/>
</dbReference>
<feature type="binding site" evidence="9">
    <location>
        <position position="57"/>
    </location>
    <ligand>
        <name>[4Fe-4S] cluster</name>
        <dbReference type="ChEBI" id="CHEBI:49883"/>
        <label>1</label>
    </ligand>
</feature>
<dbReference type="PIRSF" id="PIRSF005963">
    <property type="entry name" value="Lipoyl_synth"/>
    <property type="match status" value="1"/>
</dbReference>
<keyword evidence="6 9" id="KW-0408">Iron</keyword>
<dbReference type="InterPro" id="IPR006638">
    <property type="entry name" value="Elp3/MiaA/NifB-like_rSAM"/>
</dbReference>
<evidence type="ECO:0000256" key="1">
    <source>
        <dbReference type="ARBA" id="ARBA00022485"/>
    </source>
</evidence>
<dbReference type="InterPro" id="IPR003698">
    <property type="entry name" value="Lipoyl_synth"/>
</dbReference>
<dbReference type="SMART" id="SM00729">
    <property type="entry name" value="Elp3"/>
    <property type="match status" value="1"/>
</dbReference>